<organism evidence="1 2">
    <name type="scientific">Cryptolaemus montrouzieri</name>
    <dbReference type="NCBI Taxonomy" id="559131"/>
    <lineage>
        <taxon>Eukaryota</taxon>
        <taxon>Metazoa</taxon>
        <taxon>Ecdysozoa</taxon>
        <taxon>Arthropoda</taxon>
        <taxon>Hexapoda</taxon>
        <taxon>Insecta</taxon>
        <taxon>Pterygota</taxon>
        <taxon>Neoptera</taxon>
        <taxon>Endopterygota</taxon>
        <taxon>Coleoptera</taxon>
        <taxon>Polyphaga</taxon>
        <taxon>Cucujiformia</taxon>
        <taxon>Coccinelloidea</taxon>
        <taxon>Coccinellidae</taxon>
        <taxon>Scymninae</taxon>
        <taxon>Scymnini</taxon>
        <taxon>Cryptolaemus</taxon>
    </lineage>
</organism>
<gene>
    <name evidence="1" type="ORF">HHI36_009897</name>
</gene>
<protein>
    <submittedName>
        <fullName evidence="1">Uncharacterized protein</fullName>
    </submittedName>
</protein>
<sequence>MSKKELLENECEIPKQLLDFYCFLLGGHERRRRISEGCIKKTNSLAEVLIHKVTNGFIQNQKPQNCGHDIQEFDKQQIIEIINKYGHCCSYHVIEELETAATTRLLNRSKICRNEICKRQDLFTGVASIGIIYQTVLENEELTEEISEQLQNPSEDGECTGELSVSCVHAGYKRKRTLDYPRVNTIFQKAQDELLSLSHHLRNEAIPASLEIIYEQKFL</sequence>
<keyword evidence="2" id="KW-1185">Reference proteome</keyword>
<evidence type="ECO:0000313" key="2">
    <source>
        <dbReference type="Proteomes" id="UP001516400"/>
    </source>
</evidence>
<dbReference type="AlphaFoldDB" id="A0ABD2MH86"/>
<accession>A0ABD2MH86</accession>
<name>A0ABD2MH86_9CUCU</name>
<evidence type="ECO:0000313" key="1">
    <source>
        <dbReference type="EMBL" id="KAL3265694.1"/>
    </source>
</evidence>
<comment type="caution">
    <text evidence="1">The sequence shown here is derived from an EMBL/GenBank/DDBJ whole genome shotgun (WGS) entry which is preliminary data.</text>
</comment>
<dbReference type="Proteomes" id="UP001516400">
    <property type="component" value="Unassembled WGS sequence"/>
</dbReference>
<proteinExistence type="predicted"/>
<dbReference type="EMBL" id="JABFTP020000001">
    <property type="protein sequence ID" value="KAL3265694.1"/>
    <property type="molecule type" value="Genomic_DNA"/>
</dbReference>
<reference evidence="1 2" key="1">
    <citation type="journal article" date="2021" name="BMC Biol.">
        <title>Horizontally acquired antibacterial genes associated with adaptive radiation of ladybird beetles.</title>
        <authorList>
            <person name="Li H.S."/>
            <person name="Tang X.F."/>
            <person name="Huang Y.H."/>
            <person name="Xu Z.Y."/>
            <person name="Chen M.L."/>
            <person name="Du X.Y."/>
            <person name="Qiu B.Y."/>
            <person name="Chen P.T."/>
            <person name="Zhang W."/>
            <person name="Slipinski A."/>
            <person name="Escalona H.E."/>
            <person name="Waterhouse R.M."/>
            <person name="Zwick A."/>
            <person name="Pang H."/>
        </authorList>
    </citation>
    <scope>NUCLEOTIDE SEQUENCE [LARGE SCALE GENOMIC DNA]</scope>
    <source>
        <strain evidence="1">SYSU2018</strain>
    </source>
</reference>